<evidence type="ECO:0000259" key="1">
    <source>
        <dbReference type="PROSITE" id="PS50883"/>
    </source>
</evidence>
<dbReference type="Pfam" id="PF00563">
    <property type="entry name" value="EAL"/>
    <property type="match status" value="1"/>
</dbReference>
<proteinExistence type="predicted"/>
<reference evidence="2" key="1">
    <citation type="submission" date="2018-06" db="EMBL/GenBank/DDBJ databases">
        <authorList>
            <person name="Zhirakovskaya E."/>
        </authorList>
    </citation>
    <scope>NUCLEOTIDE SEQUENCE</scope>
</reference>
<feature type="non-terminal residue" evidence="2">
    <location>
        <position position="1"/>
    </location>
</feature>
<dbReference type="InterPro" id="IPR050706">
    <property type="entry name" value="Cyclic-di-GMP_PDE-like"/>
</dbReference>
<dbReference type="CDD" id="cd01948">
    <property type="entry name" value="EAL"/>
    <property type="match status" value="1"/>
</dbReference>
<dbReference type="InterPro" id="IPR001633">
    <property type="entry name" value="EAL_dom"/>
</dbReference>
<name>A0A3B0X016_9ZZZZ</name>
<dbReference type="InterPro" id="IPR035919">
    <property type="entry name" value="EAL_sf"/>
</dbReference>
<dbReference type="Gene3D" id="3.40.50.2300">
    <property type="match status" value="1"/>
</dbReference>
<dbReference type="PANTHER" id="PTHR33121">
    <property type="entry name" value="CYCLIC DI-GMP PHOSPHODIESTERASE PDEF"/>
    <property type="match status" value="1"/>
</dbReference>
<gene>
    <name evidence="2" type="ORF">MNBD_GAMMA07-450</name>
</gene>
<dbReference type="SUPFAM" id="SSF141868">
    <property type="entry name" value="EAL domain-like"/>
    <property type="match status" value="1"/>
</dbReference>
<dbReference type="SMART" id="SM00052">
    <property type="entry name" value="EAL"/>
    <property type="match status" value="1"/>
</dbReference>
<dbReference type="PROSITE" id="PS50883">
    <property type="entry name" value="EAL"/>
    <property type="match status" value="1"/>
</dbReference>
<evidence type="ECO:0000313" key="2">
    <source>
        <dbReference type="EMBL" id="VAW56872.1"/>
    </source>
</evidence>
<sequence length="341" mass="38169">GVEVMRQMIETNKRLPIILISGFDQGVMHSAEQLANAYSLDIIATIAKPIGFSDFSDLLQKNSINKKHINAKEKFQIDAKELENAINQGQLVLHYQPQVKICNGELTGVEALVRLEHPEHGLIYPEMFVELAERTHLIKDLTEHVITQAINQALYWKSQHLNLQISLNISADNITSLSLPEQLSTMLKKHSLDPSRLTLEVTESALMGKLITSLDILTRLRLKGIELSIDDFGTGYSSLSQLYRMPFTELKVDQSFVINMINDDEASGIVKTCIMLGHELNMLVVAEGVENIETLERLSSLGCDIAQGYYIAKPMPAEELIPWIKKRGLNFNILGQIPGPL</sequence>
<dbReference type="PANTHER" id="PTHR33121:SF71">
    <property type="entry name" value="OXYGEN SENSOR PROTEIN DOSP"/>
    <property type="match status" value="1"/>
</dbReference>
<feature type="domain" description="EAL" evidence="1">
    <location>
        <begin position="75"/>
        <end position="328"/>
    </location>
</feature>
<dbReference type="AlphaFoldDB" id="A0A3B0X016"/>
<protein>
    <submittedName>
        <fullName evidence="2">Diguanylate cyclase/phosphodiesterase (GGDEF &amp; EAL domains) with PAS/PAC sensor(S)</fullName>
    </submittedName>
</protein>
<dbReference type="EMBL" id="UOFF01000292">
    <property type="protein sequence ID" value="VAW56872.1"/>
    <property type="molecule type" value="Genomic_DNA"/>
</dbReference>
<accession>A0A3B0X016</accession>
<dbReference type="Gene3D" id="3.20.20.450">
    <property type="entry name" value="EAL domain"/>
    <property type="match status" value="1"/>
</dbReference>
<dbReference type="GO" id="GO:0071111">
    <property type="term" value="F:cyclic-guanylate-specific phosphodiesterase activity"/>
    <property type="evidence" value="ECO:0007669"/>
    <property type="project" value="InterPro"/>
</dbReference>
<organism evidence="2">
    <name type="scientific">hydrothermal vent metagenome</name>
    <dbReference type="NCBI Taxonomy" id="652676"/>
    <lineage>
        <taxon>unclassified sequences</taxon>
        <taxon>metagenomes</taxon>
        <taxon>ecological metagenomes</taxon>
    </lineage>
</organism>